<feature type="transmembrane region" description="Helical" evidence="1">
    <location>
        <begin position="34"/>
        <end position="54"/>
    </location>
</feature>
<accession>A0A0E3PP64</accession>
<name>A0A0E3PP64_9EURY</name>
<keyword evidence="1" id="KW-0812">Transmembrane</keyword>
<dbReference type="STRING" id="1434118.MSSAC_1744"/>
<feature type="transmembrane region" description="Helical" evidence="1">
    <location>
        <begin position="180"/>
        <end position="202"/>
    </location>
</feature>
<feature type="transmembrane region" description="Helical" evidence="1">
    <location>
        <begin position="151"/>
        <end position="173"/>
    </location>
</feature>
<feature type="transmembrane region" description="Helical" evidence="1">
    <location>
        <begin position="74"/>
        <end position="92"/>
    </location>
</feature>
<feature type="transmembrane region" description="Helical" evidence="1">
    <location>
        <begin position="113"/>
        <end position="139"/>
    </location>
</feature>
<feature type="transmembrane region" description="Helical" evidence="1">
    <location>
        <begin position="234"/>
        <end position="252"/>
    </location>
</feature>
<dbReference type="PATRIC" id="fig|1434118.4.peg.2219"/>
<dbReference type="RefSeq" id="WP_048181909.1">
    <property type="nucleotide sequence ID" value="NZ_CP009508.1"/>
</dbReference>
<proteinExistence type="predicted"/>
<dbReference type="AlphaFoldDB" id="A0A0E3PP64"/>
<dbReference type="HOGENOM" id="CLU_099359_0_0_2"/>
<dbReference type="KEGG" id="msj:MSSAC_1744"/>
<evidence type="ECO:0000313" key="2">
    <source>
        <dbReference type="EMBL" id="AKB36334.1"/>
    </source>
</evidence>
<organism evidence="2 3">
    <name type="scientific">Methanosarcina siciliae C2J</name>
    <dbReference type="NCBI Taxonomy" id="1434118"/>
    <lineage>
        <taxon>Archaea</taxon>
        <taxon>Methanobacteriati</taxon>
        <taxon>Methanobacteriota</taxon>
        <taxon>Stenosarchaea group</taxon>
        <taxon>Methanomicrobia</taxon>
        <taxon>Methanosarcinales</taxon>
        <taxon>Methanosarcinaceae</taxon>
        <taxon>Methanosarcina</taxon>
    </lineage>
</organism>
<keyword evidence="1" id="KW-0472">Membrane</keyword>
<evidence type="ECO:0000256" key="1">
    <source>
        <dbReference type="SAM" id="Phobius"/>
    </source>
</evidence>
<protein>
    <submittedName>
        <fullName evidence="2">Uncharacterized protein</fullName>
    </submittedName>
</protein>
<reference evidence="2 3" key="1">
    <citation type="submission" date="2014-07" db="EMBL/GenBank/DDBJ databases">
        <title>Methanogenic archaea and the global carbon cycle.</title>
        <authorList>
            <person name="Henriksen J.R."/>
            <person name="Luke J."/>
            <person name="Reinhart S."/>
            <person name="Benedict M.N."/>
            <person name="Youngblut N.D."/>
            <person name="Metcalf M.E."/>
            <person name="Whitaker R.J."/>
            <person name="Metcalf W.W."/>
        </authorList>
    </citation>
    <scope>NUCLEOTIDE SEQUENCE [LARGE SCALE GENOMIC DNA]</scope>
    <source>
        <strain evidence="2 3">C2J</strain>
    </source>
</reference>
<evidence type="ECO:0000313" key="3">
    <source>
        <dbReference type="Proteomes" id="UP000033123"/>
    </source>
</evidence>
<keyword evidence="1" id="KW-1133">Transmembrane helix</keyword>
<dbReference type="GeneID" id="24871357"/>
<dbReference type="Proteomes" id="UP000033123">
    <property type="component" value="Chromosome"/>
</dbReference>
<gene>
    <name evidence="2" type="ORF">MSSAC_1744</name>
</gene>
<dbReference type="EMBL" id="CP009508">
    <property type="protein sequence ID" value="AKB36334.1"/>
    <property type="molecule type" value="Genomic_DNA"/>
</dbReference>
<sequence>MNKLTTNNFPNNNFPKLLGVLKYEVLRLAYNNKYFYMVLIESLFASYILTSFVSGGTDGTAPFSKWTYSEFLSLIGPLLSVILVLLCISVFSEKEVAVRNIIFSTPISEPEYYLLKASAITVVFVFAAFFPLLLSFVYYARYFNFYDYAEFMLPLLLFLLPSQIFVLGLSLAVGRIHSRLLYPLLPLVLFLGFFNPMLPSWFDLFGNNFLSWPLRWYLGVQEGPIPYILPDDFLYSRLIFTFMGVFMFAFACRKSKT</sequence>